<accession>A0A7D4TPX9</accession>
<dbReference type="PROSITE" id="PS51892">
    <property type="entry name" value="SUBTILASE"/>
    <property type="match status" value="1"/>
</dbReference>
<dbReference type="GO" id="GO:0004252">
    <property type="term" value="F:serine-type endopeptidase activity"/>
    <property type="evidence" value="ECO:0007669"/>
    <property type="project" value="UniProtKB-UniRule"/>
</dbReference>
<dbReference type="InterPro" id="IPR000209">
    <property type="entry name" value="Peptidase_S8/S53_dom"/>
</dbReference>
<dbReference type="InterPro" id="IPR036852">
    <property type="entry name" value="Peptidase_S8/S53_dom_sf"/>
</dbReference>
<evidence type="ECO:0000259" key="9">
    <source>
        <dbReference type="Pfam" id="PF00082"/>
    </source>
</evidence>
<dbReference type="Proteomes" id="UP000502498">
    <property type="component" value="Chromosome"/>
</dbReference>
<dbReference type="Pfam" id="PF00082">
    <property type="entry name" value="Peptidase_S8"/>
    <property type="match status" value="1"/>
</dbReference>
<dbReference type="InterPro" id="IPR022398">
    <property type="entry name" value="Peptidase_S8_His-AS"/>
</dbReference>
<dbReference type="InterPro" id="IPR046450">
    <property type="entry name" value="PA_dom_sf"/>
</dbReference>
<feature type="domain" description="Peptidase S8/S53" evidence="9">
    <location>
        <begin position="219"/>
        <end position="477"/>
    </location>
</feature>
<dbReference type="PROSITE" id="PS00136">
    <property type="entry name" value="SUBTILASE_ASP"/>
    <property type="match status" value="1"/>
</dbReference>
<feature type="active site" description="Charge relay system" evidence="5 6">
    <location>
        <position position="440"/>
    </location>
</feature>
<keyword evidence="4 6" id="KW-0720">Serine protease</keyword>
<feature type="active site" description="Charge relay system" evidence="5 6">
    <location>
        <position position="261"/>
    </location>
</feature>
<evidence type="ECO:0000256" key="6">
    <source>
        <dbReference type="PROSITE-ProRule" id="PRU01240"/>
    </source>
</evidence>
<evidence type="ECO:0000256" key="3">
    <source>
        <dbReference type="ARBA" id="ARBA00022801"/>
    </source>
</evidence>
<proteinExistence type="inferred from homology"/>
<feature type="chain" id="PRO_5038582811" evidence="8">
    <location>
        <begin position="24"/>
        <end position="1270"/>
    </location>
</feature>
<evidence type="ECO:0000313" key="11">
    <source>
        <dbReference type="Proteomes" id="UP000502498"/>
    </source>
</evidence>
<evidence type="ECO:0000313" key="10">
    <source>
        <dbReference type="EMBL" id="QKJ20762.1"/>
    </source>
</evidence>
<evidence type="ECO:0000256" key="1">
    <source>
        <dbReference type="ARBA" id="ARBA00011073"/>
    </source>
</evidence>
<feature type="active site" description="Charge relay system" evidence="5 6">
    <location>
        <position position="228"/>
    </location>
</feature>
<dbReference type="PROSITE" id="PS00137">
    <property type="entry name" value="SUBTILASE_HIS"/>
    <property type="match status" value="1"/>
</dbReference>
<keyword evidence="2 6" id="KW-0645">Protease</keyword>
<dbReference type="InterPro" id="IPR015500">
    <property type="entry name" value="Peptidase_S8_subtilisin-rel"/>
</dbReference>
<dbReference type="InterPro" id="IPR023828">
    <property type="entry name" value="Peptidase_S8_Ser-AS"/>
</dbReference>
<reference evidence="10 11" key="1">
    <citation type="submission" date="2020-05" db="EMBL/GenBank/DDBJ databases">
        <title>Strain PA2F3 complete genome.</title>
        <authorList>
            <person name="Kim Y.-S."/>
            <person name="Kim S.-J."/>
            <person name="Jung H.-k."/>
            <person name="Kim S.-E."/>
            <person name="Kim K.-H."/>
        </authorList>
    </citation>
    <scope>NUCLEOTIDE SEQUENCE [LARGE SCALE GENOMIC DNA]</scope>
    <source>
        <strain evidence="10 11">PA2F3</strain>
    </source>
</reference>
<gene>
    <name evidence="10" type="ORF">HQM25_16290</name>
</gene>
<keyword evidence="3 6" id="KW-0378">Hydrolase</keyword>
<dbReference type="AlphaFoldDB" id="A0A7D4TPX9"/>
<dbReference type="SUPFAM" id="SSF52025">
    <property type="entry name" value="PA domain"/>
    <property type="match status" value="1"/>
</dbReference>
<dbReference type="PROSITE" id="PS00138">
    <property type="entry name" value="SUBTILASE_SER"/>
    <property type="match status" value="1"/>
</dbReference>
<feature type="signal peptide" evidence="8">
    <location>
        <begin position="1"/>
        <end position="23"/>
    </location>
</feature>
<dbReference type="EMBL" id="CP054038">
    <property type="protein sequence ID" value="QKJ20762.1"/>
    <property type="molecule type" value="Genomic_DNA"/>
</dbReference>
<protein>
    <submittedName>
        <fullName evidence="10">S8 family serine peptidase</fullName>
    </submittedName>
</protein>
<dbReference type="PANTHER" id="PTHR43806:SF65">
    <property type="entry name" value="SERINE PROTEASE APRX"/>
    <property type="match status" value="1"/>
</dbReference>
<evidence type="ECO:0000256" key="5">
    <source>
        <dbReference type="PIRSR" id="PIRSR615500-1"/>
    </source>
</evidence>
<organism evidence="10 11">
    <name type="scientific">Microbacterium hominis</name>
    <dbReference type="NCBI Taxonomy" id="162426"/>
    <lineage>
        <taxon>Bacteria</taxon>
        <taxon>Bacillati</taxon>
        <taxon>Actinomycetota</taxon>
        <taxon>Actinomycetes</taxon>
        <taxon>Micrococcales</taxon>
        <taxon>Microbacteriaceae</taxon>
        <taxon>Microbacterium</taxon>
    </lineage>
</organism>
<keyword evidence="8" id="KW-0732">Signal</keyword>
<dbReference type="InterPro" id="IPR023827">
    <property type="entry name" value="Peptidase_S8_Asp-AS"/>
</dbReference>
<dbReference type="Gene3D" id="3.40.50.200">
    <property type="entry name" value="Peptidase S8/S53 domain"/>
    <property type="match status" value="1"/>
</dbReference>
<dbReference type="Gene3D" id="3.50.30.30">
    <property type="match status" value="1"/>
</dbReference>
<evidence type="ECO:0000256" key="4">
    <source>
        <dbReference type="ARBA" id="ARBA00022825"/>
    </source>
</evidence>
<dbReference type="GO" id="GO:0006508">
    <property type="term" value="P:proteolysis"/>
    <property type="evidence" value="ECO:0007669"/>
    <property type="project" value="UniProtKB-KW"/>
</dbReference>
<dbReference type="SUPFAM" id="SSF52743">
    <property type="entry name" value="Subtilisin-like"/>
    <property type="match status" value="1"/>
</dbReference>
<name>A0A7D4TPX9_9MICO</name>
<evidence type="ECO:0000256" key="8">
    <source>
        <dbReference type="SAM" id="SignalP"/>
    </source>
</evidence>
<dbReference type="PRINTS" id="PR00723">
    <property type="entry name" value="SUBTILISIN"/>
</dbReference>
<evidence type="ECO:0000256" key="7">
    <source>
        <dbReference type="RuleBase" id="RU003355"/>
    </source>
</evidence>
<evidence type="ECO:0000256" key="2">
    <source>
        <dbReference type="ARBA" id="ARBA00022670"/>
    </source>
</evidence>
<sequence>MRYRVNKAGAAMAVVGIISVATAATAPAVAAPPPPTAASGGWVTTSPQRTVTLITGDEVTLHDGPGDAPIVEFTAAPRETGAPISYAAYGDAEHYYVIPSDVAGLVPDKLDLGLFDVLTLAELDDAEGVPVIVQSDESTNAKTHAAEWEALDVDADRTLESIDAVSGEVPAAGAPALLEAVDAGGSVQKVWLDAPVEMLDAVSTPQIGAPAAWEAGLDGTGAVVAVLDTGIDTTHPDLDEGVVIKEKDFTGSGSTKDPFGHGTHVASIVAGSGEASDGANRGVAYGAKLLNARVLGPTGFGQESWTIDAMEWAAAEGADVINMSLGVRGDYTDGTDPGALAVDSISERYDTLVVVAAGNEGNAGSTTVTTPGTAQSALTVGAIDENDQLAGFSSVGPRFGDAGVKPDVTAPGAWILAARAAGTRPDIPAEDKYVHDGGTSMATPAVAGAAAILKAARPDLDGDGLKAVLMGTAQSTVGDVWKEGAGKIQIPAALGQPLYAEPSSLSIGVFESPREEQVPRTVSIEYTNTQATDLTLELWDVAAGSDGAPVPDGMITLSSTSVTVPAHGTASVDVTVDPTLDDPDFYTGVVTAAGAGFVPVRTVLGFQVEADMAALHLEALQPDGALVRGSSYATLYNIDDPSIVRTVVISGGKADVRVPIGRYAILGALYNSAPDALIIDGSTLFTRDLDLTEPGRHDVVIDGTKAMPVSISTEKQAQVTNFDQVLKRTLPGWSWPVTQSTFANSIISSPGVADEIYVFTEGDLVGEQTLTESWLLAAPELDVAVTSGSRSIDLALDLRYAVTSPELTGSVNAGIVAAGAGTPAELERAGVRGKVALVEARPAAVGTVTGLLNAQAQAAKDAGALALIAYGPVDGPYWEDLEIIAMGNFPDKVLPTLTLPRATGLQVLDLLAAKKGAKLVGTGYGYAPYDYAFATVEHGIPASLDYRLDASNTAVVTSAVNGQTAGSSLQEWHTMITAESYVGFPRWLDEPVADRTISYLADAGVRFQRSAEPYAGGGTNGSDAFPSAFNGPLRSYAPGEKLTEELLGQVVHGGLYPDPESPSQASVRRDGDVLAVDLPYRVDAQGHPNVAGPDGGTDSRMELWIDGTPVTSSPYASGSGAFPADEHTYRLALETHRYERWWTQSTDVRTEWTFRSAATDAPTVLPLLQLDYGVQGLSSLNVASSKRIVLTPTVSHQDGSTGSTIQGLKLWASFDAGKSWTAVAVSGSDGDYSATITPPKGTTKVALKSEAWDAAGGTFTETVIDAIAVK</sequence>
<comment type="similarity">
    <text evidence="1 6 7">Belongs to the peptidase S8 family.</text>
</comment>
<dbReference type="InterPro" id="IPR050131">
    <property type="entry name" value="Peptidase_S8_subtilisin-like"/>
</dbReference>
<dbReference type="PANTHER" id="PTHR43806">
    <property type="entry name" value="PEPTIDASE S8"/>
    <property type="match status" value="1"/>
</dbReference>
<dbReference type="RefSeq" id="WP_172991187.1">
    <property type="nucleotide sequence ID" value="NZ_CP054038.1"/>
</dbReference>